<evidence type="ECO:0000313" key="3">
    <source>
        <dbReference type="EMBL" id="ESS70198.1"/>
    </source>
</evidence>
<feature type="compositionally biased region" description="Basic residues" evidence="1">
    <location>
        <begin position="144"/>
        <end position="194"/>
    </location>
</feature>
<evidence type="ECO:0000256" key="1">
    <source>
        <dbReference type="SAM" id="MobiDB-lite"/>
    </source>
</evidence>
<dbReference type="VEuPathDB" id="TriTrypDB:TCDM_00993"/>
<feature type="transmembrane region" description="Helical" evidence="2">
    <location>
        <begin position="21"/>
        <end position="47"/>
    </location>
</feature>
<dbReference type="EMBL" id="AYLP01000006">
    <property type="protein sequence ID" value="ESS70198.1"/>
    <property type="molecule type" value="Genomic_DNA"/>
</dbReference>
<evidence type="ECO:0000313" key="4">
    <source>
        <dbReference type="Proteomes" id="UP000017861"/>
    </source>
</evidence>
<comment type="caution">
    <text evidence="3">The sequence shown here is derived from an EMBL/GenBank/DDBJ whole genome shotgun (WGS) entry which is preliminary data.</text>
</comment>
<organism evidence="3 4">
    <name type="scientific">Trypanosoma cruzi Dm28c</name>
    <dbReference type="NCBI Taxonomy" id="1416333"/>
    <lineage>
        <taxon>Eukaryota</taxon>
        <taxon>Discoba</taxon>
        <taxon>Euglenozoa</taxon>
        <taxon>Kinetoplastea</taxon>
        <taxon>Metakinetoplastina</taxon>
        <taxon>Trypanosomatida</taxon>
        <taxon>Trypanosomatidae</taxon>
        <taxon>Trypanosoma</taxon>
        <taxon>Schizotrypanum</taxon>
    </lineage>
</organism>
<feature type="compositionally biased region" description="Basic and acidic residues" evidence="1">
    <location>
        <begin position="119"/>
        <end position="143"/>
    </location>
</feature>
<proteinExistence type="predicted"/>
<sequence>MFFFPSPPLPSPLFFCVRLSVRVLLVCFCLFWFYTATSFFLLCLFFLKPSLLFLPSPSFYSSPSPPFLFLPFLISKFLLRGDHHSKLITKKKNPACQTTRTADEQPDSQTGGKTHTHAHTHDTCTDTKVKKQKETKLQQDDKTKKKKNQSGKRKGTHTHTQKQNSKNKKTKQKQNGKGKKKKQDKKKKKKGMEC</sequence>
<keyword evidence="2" id="KW-0812">Transmembrane</keyword>
<gene>
    <name evidence="3" type="ORF">TCDM_00993</name>
</gene>
<dbReference type="Proteomes" id="UP000017861">
    <property type="component" value="Unassembled WGS sequence"/>
</dbReference>
<keyword evidence="2" id="KW-1133">Transmembrane helix</keyword>
<dbReference type="AlphaFoldDB" id="V5C084"/>
<accession>V5C084</accession>
<name>V5C084_TRYCR</name>
<keyword evidence="2" id="KW-0472">Membrane</keyword>
<protein>
    <submittedName>
        <fullName evidence="3">Uncharacterized protein</fullName>
    </submittedName>
</protein>
<reference evidence="3 4" key="1">
    <citation type="journal article" date="2014" name="Genome Announc.">
        <title>Trypanosoma cruzi Clone Dm28c Draft Genome Sequence.</title>
        <authorList>
            <person name="Grisard E.C."/>
            <person name="Teixeira S.M."/>
            <person name="de Almeida L.G."/>
            <person name="Stoco P.H."/>
            <person name="Gerber A.L."/>
            <person name="Talavera-Lopez C."/>
            <person name="Lima O.C."/>
            <person name="Andersson B."/>
            <person name="de Vasconcelos A.T."/>
        </authorList>
    </citation>
    <scope>NUCLEOTIDE SEQUENCE [LARGE SCALE GENOMIC DNA]</scope>
    <source>
        <strain evidence="3 4">Dm28c</strain>
    </source>
</reference>
<feature type="region of interest" description="Disordered" evidence="1">
    <location>
        <begin position="90"/>
        <end position="194"/>
    </location>
</feature>
<evidence type="ECO:0000256" key="2">
    <source>
        <dbReference type="SAM" id="Phobius"/>
    </source>
</evidence>